<reference evidence="1 2" key="1">
    <citation type="journal article" date="2016" name="Nat. Commun.">
        <title>Thousands of microbial genomes shed light on interconnected biogeochemical processes in an aquifer system.</title>
        <authorList>
            <person name="Anantharaman K."/>
            <person name="Brown C.T."/>
            <person name="Hug L.A."/>
            <person name="Sharon I."/>
            <person name="Castelle C.J."/>
            <person name="Probst A.J."/>
            <person name="Thomas B.C."/>
            <person name="Singh A."/>
            <person name="Wilkins M.J."/>
            <person name="Karaoz U."/>
            <person name="Brodie E.L."/>
            <person name="Williams K.H."/>
            <person name="Hubbard S.S."/>
            <person name="Banfield J.F."/>
        </authorList>
    </citation>
    <scope>NUCLEOTIDE SEQUENCE [LARGE SCALE GENOMIC DNA]</scope>
</reference>
<comment type="caution">
    <text evidence="1">The sequence shown here is derived from an EMBL/GenBank/DDBJ whole genome shotgun (WGS) entry which is preliminary data.</text>
</comment>
<dbReference type="Proteomes" id="UP000178495">
    <property type="component" value="Unassembled WGS sequence"/>
</dbReference>
<gene>
    <name evidence="1" type="ORF">A3A43_01665</name>
</gene>
<dbReference type="EMBL" id="MHLC01000007">
    <property type="protein sequence ID" value="OGZ01595.1"/>
    <property type="molecule type" value="Genomic_DNA"/>
</dbReference>
<evidence type="ECO:0000313" key="1">
    <source>
        <dbReference type="EMBL" id="OGZ01595.1"/>
    </source>
</evidence>
<proteinExistence type="predicted"/>
<evidence type="ECO:0000313" key="2">
    <source>
        <dbReference type="Proteomes" id="UP000178495"/>
    </source>
</evidence>
<sequence length="81" mass="9413">MLPSYGIRFPLAIPWGNKKTARGGRGERHKAKIPVFLYRNLAFLWFPQDGGFRVVWGLIPQFFNMVPSAVSPQTYRDMWDL</sequence>
<dbReference type="STRING" id="1798652.A3A43_01665"/>
<organism evidence="1 2">
    <name type="scientific">Candidatus Liptonbacteria bacterium RIFCSPLOWO2_01_FULL_56_20</name>
    <dbReference type="NCBI Taxonomy" id="1798652"/>
    <lineage>
        <taxon>Bacteria</taxon>
        <taxon>Candidatus Liptoniibacteriota</taxon>
    </lineage>
</organism>
<accession>A0A1G2CJN8</accession>
<name>A0A1G2CJN8_9BACT</name>
<protein>
    <submittedName>
        <fullName evidence="1">Uncharacterized protein</fullName>
    </submittedName>
</protein>
<dbReference type="AlphaFoldDB" id="A0A1G2CJN8"/>